<reference evidence="1 2" key="1">
    <citation type="journal article" date="2019" name="Sci. Rep.">
        <title>Orb-weaving spider Araneus ventricosus genome elucidates the spidroin gene catalogue.</title>
        <authorList>
            <person name="Kono N."/>
            <person name="Nakamura H."/>
            <person name="Ohtoshi R."/>
            <person name="Moran D.A.P."/>
            <person name="Shinohara A."/>
            <person name="Yoshida Y."/>
            <person name="Fujiwara M."/>
            <person name="Mori M."/>
            <person name="Tomita M."/>
            <person name="Arakawa K."/>
        </authorList>
    </citation>
    <scope>NUCLEOTIDE SEQUENCE [LARGE SCALE GENOMIC DNA]</scope>
</reference>
<dbReference type="Proteomes" id="UP000499080">
    <property type="component" value="Unassembled WGS sequence"/>
</dbReference>
<dbReference type="AlphaFoldDB" id="A0A4Y2VL88"/>
<dbReference type="EMBL" id="BGPR01048361">
    <property type="protein sequence ID" value="GBO25372.1"/>
    <property type="molecule type" value="Genomic_DNA"/>
</dbReference>
<evidence type="ECO:0000313" key="2">
    <source>
        <dbReference type="Proteomes" id="UP000499080"/>
    </source>
</evidence>
<proteinExistence type="predicted"/>
<keyword evidence="2" id="KW-1185">Reference proteome</keyword>
<accession>A0A4Y2VL88</accession>
<dbReference type="InterPro" id="IPR036397">
    <property type="entry name" value="RNaseH_sf"/>
</dbReference>
<evidence type="ECO:0000313" key="1">
    <source>
        <dbReference type="EMBL" id="GBO25372.1"/>
    </source>
</evidence>
<comment type="caution">
    <text evidence="1">The sequence shown here is derived from an EMBL/GenBank/DDBJ whole genome shotgun (WGS) entry which is preliminary data.</text>
</comment>
<sequence>MQQPNRLQYTVFIKNSAPPHIHRSVKQVLRQTFTDKMVISRGYPTVWLPRSPDSTPFNFWIWGFIKYQVYQEEPTKLKHGFFSSAGLEVENIN</sequence>
<dbReference type="PANTHER" id="PTHR47326">
    <property type="entry name" value="TRANSPOSABLE ELEMENT TC3 TRANSPOSASE-LIKE PROTEIN"/>
    <property type="match status" value="1"/>
</dbReference>
<dbReference type="PANTHER" id="PTHR47326:SF1">
    <property type="entry name" value="HTH PSQ-TYPE DOMAIN-CONTAINING PROTEIN"/>
    <property type="match status" value="1"/>
</dbReference>
<protein>
    <submittedName>
        <fullName evidence="1">Uncharacterized protein</fullName>
    </submittedName>
</protein>
<name>A0A4Y2VL88_ARAVE</name>
<gene>
    <name evidence="1" type="ORF">AVEN_21654_1</name>
</gene>
<dbReference type="GO" id="GO:0003676">
    <property type="term" value="F:nucleic acid binding"/>
    <property type="evidence" value="ECO:0007669"/>
    <property type="project" value="InterPro"/>
</dbReference>
<dbReference type="Gene3D" id="3.30.420.10">
    <property type="entry name" value="Ribonuclease H-like superfamily/Ribonuclease H"/>
    <property type="match status" value="1"/>
</dbReference>
<organism evidence="1 2">
    <name type="scientific">Araneus ventricosus</name>
    <name type="common">Orbweaver spider</name>
    <name type="synonym">Epeira ventricosa</name>
    <dbReference type="NCBI Taxonomy" id="182803"/>
    <lineage>
        <taxon>Eukaryota</taxon>
        <taxon>Metazoa</taxon>
        <taxon>Ecdysozoa</taxon>
        <taxon>Arthropoda</taxon>
        <taxon>Chelicerata</taxon>
        <taxon>Arachnida</taxon>
        <taxon>Araneae</taxon>
        <taxon>Araneomorphae</taxon>
        <taxon>Entelegynae</taxon>
        <taxon>Araneoidea</taxon>
        <taxon>Araneidae</taxon>
        <taxon>Araneus</taxon>
    </lineage>
</organism>
<dbReference type="OrthoDB" id="7787442at2759"/>